<dbReference type="RefSeq" id="WP_306734938.1">
    <property type="nucleotide sequence ID" value="NZ_JANHAX010000002.1"/>
</dbReference>
<organism evidence="1 2">
    <name type="scientific">Marimonas arenosa</name>
    <dbReference type="NCBI Taxonomy" id="1795305"/>
    <lineage>
        <taxon>Bacteria</taxon>
        <taxon>Pseudomonadati</taxon>
        <taxon>Pseudomonadota</taxon>
        <taxon>Alphaproteobacteria</taxon>
        <taxon>Rhodobacterales</taxon>
        <taxon>Paracoccaceae</taxon>
        <taxon>Marimonas</taxon>
    </lineage>
</organism>
<proteinExistence type="predicted"/>
<dbReference type="SUPFAM" id="SSF56935">
    <property type="entry name" value="Porins"/>
    <property type="match status" value="1"/>
</dbReference>
<sequence>MLAGAAEASPQQPAGGLRLTFGISSDLRAHDNLDLDPVSAGSTLRFDNRLSFGLESETRRQKLALSVAGTFRTEDAPGTGFSTVIENPSVDLSYALEGANARLSFDASFDRTEVDGFTILEEGEDPGEIDLITDNGTRDSYRATMTFETGLNAPLGFLLELEHRGTRYDGTTDPGLFKRTTNSAKATTKLRFSPRTEGQVMATFARYEAADATSTKRDTRALNFGITHELSETTVIETSLGVRKIDDSVAGVTQGTELSLSLSRILPRGAIALHLNSEQTSAGRHSTVEVERQYVLPAGSITIGLGAMDADGIDPRTIGKLDYSHELPRGRVTVSLSRSFNVSDEAEVQRVTRGALGLGYEITEFSELTFDLDYVDVSDAGTGGIIDRARGQFRAAYQRELARDWTLSLGYERRYLFTSGIGTAWDNAVFVTLDRSVSWFR</sequence>
<gene>
    <name evidence="1" type="ORF">NO357_07120</name>
</gene>
<dbReference type="Proteomes" id="UP001226762">
    <property type="component" value="Unassembled WGS sequence"/>
</dbReference>
<dbReference type="AlphaFoldDB" id="A0AAE3WB12"/>
<reference evidence="1" key="1">
    <citation type="submission" date="2022-07" db="EMBL/GenBank/DDBJ databases">
        <authorList>
            <person name="Otstavnykh N."/>
            <person name="Isaeva M."/>
            <person name="Bystritskaya E."/>
        </authorList>
    </citation>
    <scope>NUCLEOTIDE SEQUENCE</scope>
    <source>
        <strain evidence="1">KCTC 52189</strain>
    </source>
</reference>
<comment type="caution">
    <text evidence="1">The sequence shown here is derived from an EMBL/GenBank/DDBJ whole genome shotgun (WGS) entry which is preliminary data.</text>
</comment>
<reference evidence="1" key="2">
    <citation type="submission" date="2023-02" db="EMBL/GenBank/DDBJ databases">
        <title>'Rhodoalgimonas zhirmunskyi' gen. nov., isolated from a red alga.</title>
        <authorList>
            <person name="Nedashkovskaya O.I."/>
            <person name="Otstavnykh N.Y."/>
            <person name="Bystritskaya E.P."/>
            <person name="Balabanova L.A."/>
            <person name="Isaeva M.P."/>
        </authorList>
    </citation>
    <scope>NUCLEOTIDE SEQUENCE</scope>
    <source>
        <strain evidence="1">KCTC 52189</strain>
    </source>
</reference>
<evidence type="ECO:0000313" key="1">
    <source>
        <dbReference type="EMBL" id="MDQ2089666.1"/>
    </source>
</evidence>
<name>A0AAE3WB12_9RHOB</name>
<dbReference type="EMBL" id="JANHAX010000002">
    <property type="protein sequence ID" value="MDQ2089666.1"/>
    <property type="molecule type" value="Genomic_DNA"/>
</dbReference>
<evidence type="ECO:0000313" key="2">
    <source>
        <dbReference type="Proteomes" id="UP001226762"/>
    </source>
</evidence>
<keyword evidence="2" id="KW-1185">Reference proteome</keyword>
<protein>
    <submittedName>
        <fullName evidence="1">Uncharacterized protein</fullName>
    </submittedName>
</protein>
<accession>A0AAE3WB12</accession>